<feature type="region of interest" description="Disordered" evidence="1">
    <location>
        <begin position="298"/>
        <end position="320"/>
    </location>
</feature>
<dbReference type="RefSeq" id="XP_033401389.1">
    <property type="nucleotide sequence ID" value="XM_033541792.1"/>
</dbReference>
<evidence type="ECO:0000256" key="1">
    <source>
        <dbReference type="SAM" id="MobiDB-lite"/>
    </source>
</evidence>
<evidence type="ECO:0000313" key="2">
    <source>
        <dbReference type="EMBL" id="KAF2145677.1"/>
    </source>
</evidence>
<dbReference type="GeneID" id="54299289"/>
<dbReference type="PANTHER" id="PTHR38703">
    <property type="entry name" value="CHROMOSOME 8, WHOLE GENOME SHOTGUN SEQUENCE"/>
    <property type="match status" value="1"/>
</dbReference>
<sequence length="680" mass="74161">MPAADANLAANTGNEQRHSRPKPDTLCLLCNVRVEMGANSPASTGLILAASRVIDLPRNDIVISHTDHHGHLLQEQATVLHTPHQARRKPIAHATSLAGRHRASPGNDERPPVGSCNKELWAVRSHRDANSCYCPPSAILYPNPTDLFCRKPLQMASRIRSLFHRRNRSVVEDKTQKDDKPLQTTPYRSATIGRAPRQGASPRQGQFPSPTSPNHPGEVHSPPSNGAPTEPITSESVPHASLDMPSTTIMDSSANRSKVEADRRVSGVPSSTALPGDDDRHFEDVDPTLQAGVEHLSLGGDERLMTRPSRQRYGEDVADRNVASQFEPSTYEEDEHMPEKPMTNGEKLANVAALQHDTLGDDSSSSVFATPLDMPGGAKSYIPVEVKQIDATRDLPGSRRSAEHPAHELRHKKSSDKLSSKASAGSLAADSETKYLVEGAPEAPSLKGIVDLRNTEDTTYDAHYAPAVTHETVYPQVHHIREEHIFREIHTHDVFHRILPIIDVEVLPARHYVQDADGTRREVPASAVPGRSGALQNWIVAETASRLPKSDPAPKEPRRFTARKWAEKEGDEVTYTTPEGFTRKETTWVHPPTIETGAQATGQTEPLYMGDASDLSIKASGEHVEQLPPHPMSAKDLAGGISDAPFDDCVEFERTGKLPGAVKTSKTDDVKRAGLAPLAS</sequence>
<reference evidence="2" key="1">
    <citation type="journal article" date="2020" name="Stud. Mycol.">
        <title>101 Dothideomycetes genomes: a test case for predicting lifestyles and emergence of pathogens.</title>
        <authorList>
            <person name="Haridas S."/>
            <person name="Albert R."/>
            <person name="Binder M."/>
            <person name="Bloem J."/>
            <person name="Labutti K."/>
            <person name="Salamov A."/>
            <person name="Andreopoulos B."/>
            <person name="Baker S."/>
            <person name="Barry K."/>
            <person name="Bills G."/>
            <person name="Bluhm B."/>
            <person name="Cannon C."/>
            <person name="Castanera R."/>
            <person name="Culley D."/>
            <person name="Daum C."/>
            <person name="Ezra D."/>
            <person name="Gonzalez J."/>
            <person name="Henrissat B."/>
            <person name="Kuo A."/>
            <person name="Liang C."/>
            <person name="Lipzen A."/>
            <person name="Lutzoni F."/>
            <person name="Magnuson J."/>
            <person name="Mondo S."/>
            <person name="Nolan M."/>
            <person name="Ohm R."/>
            <person name="Pangilinan J."/>
            <person name="Park H.-J."/>
            <person name="Ramirez L."/>
            <person name="Alfaro M."/>
            <person name="Sun H."/>
            <person name="Tritt A."/>
            <person name="Yoshinaga Y."/>
            <person name="Zwiers L.-H."/>
            <person name="Turgeon B."/>
            <person name="Goodwin S."/>
            <person name="Spatafora J."/>
            <person name="Crous P."/>
            <person name="Grigoriev I."/>
        </authorList>
    </citation>
    <scope>NUCLEOTIDE SEQUENCE</scope>
    <source>
        <strain evidence="2">CBS 121167</strain>
    </source>
</reference>
<dbReference type="Proteomes" id="UP000799438">
    <property type="component" value="Unassembled WGS sequence"/>
</dbReference>
<feature type="compositionally biased region" description="Basic and acidic residues" evidence="1">
    <location>
        <begin position="390"/>
        <end position="408"/>
    </location>
</feature>
<feature type="compositionally biased region" description="Polar residues" evidence="1">
    <location>
        <begin position="244"/>
        <end position="256"/>
    </location>
</feature>
<accession>A0A6A6BS80</accession>
<name>A0A6A6BS80_9PEZI</name>
<proteinExistence type="predicted"/>
<organism evidence="2 3">
    <name type="scientific">Aplosporella prunicola CBS 121167</name>
    <dbReference type="NCBI Taxonomy" id="1176127"/>
    <lineage>
        <taxon>Eukaryota</taxon>
        <taxon>Fungi</taxon>
        <taxon>Dikarya</taxon>
        <taxon>Ascomycota</taxon>
        <taxon>Pezizomycotina</taxon>
        <taxon>Dothideomycetes</taxon>
        <taxon>Dothideomycetes incertae sedis</taxon>
        <taxon>Botryosphaeriales</taxon>
        <taxon>Aplosporellaceae</taxon>
        <taxon>Aplosporella</taxon>
    </lineage>
</organism>
<keyword evidence="3" id="KW-1185">Reference proteome</keyword>
<gene>
    <name evidence="2" type="ORF">K452DRAFT_295269</name>
</gene>
<feature type="region of interest" description="Disordered" evidence="1">
    <location>
        <begin position="168"/>
        <end position="284"/>
    </location>
</feature>
<dbReference type="OrthoDB" id="3876271at2759"/>
<feature type="compositionally biased region" description="Basic and acidic residues" evidence="1">
    <location>
        <begin position="169"/>
        <end position="181"/>
    </location>
</feature>
<feature type="compositionally biased region" description="Polar residues" evidence="1">
    <location>
        <begin position="201"/>
        <end position="214"/>
    </location>
</feature>
<dbReference type="PANTHER" id="PTHR38703:SF1">
    <property type="entry name" value="ALLERGEN"/>
    <property type="match status" value="1"/>
</dbReference>
<dbReference type="EMBL" id="ML995477">
    <property type="protein sequence ID" value="KAF2145677.1"/>
    <property type="molecule type" value="Genomic_DNA"/>
</dbReference>
<evidence type="ECO:0000313" key="3">
    <source>
        <dbReference type="Proteomes" id="UP000799438"/>
    </source>
</evidence>
<protein>
    <submittedName>
        <fullName evidence="2">Uncharacterized protein</fullName>
    </submittedName>
</protein>
<feature type="region of interest" description="Disordered" evidence="1">
    <location>
        <begin position="1"/>
        <end position="23"/>
    </location>
</feature>
<feature type="region of interest" description="Disordered" evidence="1">
    <location>
        <begin position="657"/>
        <end position="680"/>
    </location>
</feature>
<feature type="compositionally biased region" description="Polar residues" evidence="1">
    <location>
        <begin position="222"/>
        <end position="236"/>
    </location>
</feature>
<feature type="region of interest" description="Disordered" evidence="1">
    <location>
        <begin position="390"/>
        <end position="425"/>
    </location>
</feature>
<dbReference type="AlphaFoldDB" id="A0A6A6BS80"/>